<protein>
    <submittedName>
        <fullName evidence="1">Uncharacterized protein</fullName>
    </submittedName>
</protein>
<gene>
    <name evidence="1" type="ORF">I4F81_003996</name>
</gene>
<dbReference type="Proteomes" id="UP000798662">
    <property type="component" value="Chromosome 1"/>
</dbReference>
<name>A0ACC3BU73_PYRYE</name>
<reference evidence="1" key="1">
    <citation type="submission" date="2019-11" db="EMBL/GenBank/DDBJ databases">
        <title>Nori genome reveals adaptations in red seaweeds to the harsh intertidal environment.</title>
        <authorList>
            <person name="Wang D."/>
            <person name="Mao Y."/>
        </authorList>
    </citation>
    <scope>NUCLEOTIDE SEQUENCE</scope>
    <source>
        <tissue evidence="1">Gametophyte</tissue>
    </source>
</reference>
<comment type="caution">
    <text evidence="1">The sequence shown here is derived from an EMBL/GenBank/DDBJ whole genome shotgun (WGS) entry which is preliminary data.</text>
</comment>
<accession>A0ACC3BU73</accession>
<evidence type="ECO:0000313" key="1">
    <source>
        <dbReference type="EMBL" id="KAK1861412.1"/>
    </source>
</evidence>
<organism evidence="1 2">
    <name type="scientific">Pyropia yezoensis</name>
    <name type="common">Susabi-nori</name>
    <name type="synonym">Porphyra yezoensis</name>
    <dbReference type="NCBI Taxonomy" id="2788"/>
    <lineage>
        <taxon>Eukaryota</taxon>
        <taxon>Rhodophyta</taxon>
        <taxon>Bangiophyceae</taxon>
        <taxon>Bangiales</taxon>
        <taxon>Bangiaceae</taxon>
        <taxon>Pyropia</taxon>
    </lineage>
</organism>
<keyword evidence="2" id="KW-1185">Reference proteome</keyword>
<dbReference type="EMBL" id="CM020618">
    <property type="protein sequence ID" value="KAK1861412.1"/>
    <property type="molecule type" value="Genomic_DNA"/>
</dbReference>
<sequence length="952" mass="93767">MRMRLALPGALSPPPSAPARGGRRRRFSTTPAGGGAPGLPLPMGGGGGGGGGTGGKAPPGLRAAAAAAAARPLTAAVVVALGVATAVTVVGTARRLAPGAVTFLSAGAGAGGLVGALPWPPPPGGGWAASWGGLRLRSPAAGGEGGVGVDAGESAAAAASGGLGGGGGSPLEAADADGGTSLRGPSGSVSGGEGAGRSDADGGADSAAAAAEADDPAPDGGSAAAGMASFGLGEGSGVAAAPALPDGAAQDGGVGDEDDGAPWSPAALGDDPWDAVSSVKWGELVAPPPPISTGARGTGGAGGPPPPLEALERWHHKSVRRVNNLILPFCRFHTACQLRNGSVALPSWMAAHHTWVGRCGIRRPLYVLGNPAAEARLHLIRSSRYAALDLLSPAPLRTHMPHFLSDAIAPLVFMDLLAGSRWEGAATRYCATASGAACEPDVVPATANLALYLERGSFNSSWVTSFARLMAKAGEAPPLARAGDGTADGAAPADAARPIRGMTFLDRERGFALGATVGPASTAPTGVCFRSILSTAHVFWRMPRSALRDANPFFAAARQPRTSRLEEETAAVTAATANAATAAAADGGGGGAADGATAGRDAAAAAAAAPCAIHMTLNSRAGDRQLVQTKELAAAITALAAGHNHFFAPPRVDVTVSEAHFENMTFAAQRAAMRATDVLVASHGAGLTNVIFLRPGTSVIEVYPFAYTAELFAQLAEFLGLPHTAVVAAADSHAYKACVAAYNGAADAWAAGGVLPPPLAAAFAEWDAAVADGNTGPGRLRLERADNDGPVRRRRWCVRRQSLVVDVPAVAKAAWERGLALCTARGTGGGGGGRPPPPSQFGSSLVGGAARPAAAHSPTTEPMETVTAAVGTGVSVPPASTAALDRATAADTAADGAPDSAADAPDVAAAAAAADRPAAAVAAAAVGAAAHLVEPSTDNIHSYVASAHSAGD</sequence>
<evidence type="ECO:0000313" key="2">
    <source>
        <dbReference type="Proteomes" id="UP000798662"/>
    </source>
</evidence>
<proteinExistence type="predicted"/>